<reference evidence="2" key="1">
    <citation type="journal article" date="2019" name="Int. J. Syst. Evol. Microbiol.">
        <title>The Global Catalogue of Microorganisms (GCM) 10K type strain sequencing project: providing services to taxonomists for standard genome sequencing and annotation.</title>
        <authorList>
            <consortium name="The Broad Institute Genomics Platform"/>
            <consortium name="The Broad Institute Genome Sequencing Center for Infectious Disease"/>
            <person name="Wu L."/>
            <person name="Ma J."/>
        </authorList>
    </citation>
    <scope>NUCLEOTIDE SEQUENCE [LARGE SCALE GENOMIC DNA]</scope>
    <source>
        <strain evidence="2">CGMCC 1.15111</strain>
    </source>
</reference>
<dbReference type="RefSeq" id="WP_189631490.1">
    <property type="nucleotide sequence ID" value="NZ_BNAG01000005.1"/>
</dbReference>
<sequence>MKEEFYFKRLPDLSKDEVNYLSQVPDFSLDADNYADFELQSCWSYGPLGICLRQEADRIRAYFFIYGVKVGSATLLKTKPCVGWGYDENGIKVSIEVCADFNRRRVVARGKICLFIACAEFNQVIFNW</sequence>
<accession>A0ABQ3IBR4</accession>
<gene>
    <name evidence="1" type="ORF">GCM10011340_33830</name>
</gene>
<name>A0ABQ3IBR4_9BACT</name>
<protein>
    <submittedName>
        <fullName evidence="1">Uncharacterized protein</fullName>
    </submittedName>
</protein>
<dbReference type="EMBL" id="BNAG01000005">
    <property type="protein sequence ID" value="GHE74489.1"/>
    <property type="molecule type" value="Genomic_DNA"/>
</dbReference>
<dbReference type="Proteomes" id="UP000658258">
    <property type="component" value="Unassembled WGS sequence"/>
</dbReference>
<keyword evidence="2" id="KW-1185">Reference proteome</keyword>
<proteinExistence type="predicted"/>
<evidence type="ECO:0000313" key="2">
    <source>
        <dbReference type="Proteomes" id="UP000658258"/>
    </source>
</evidence>
<evidence type="ECO:0000313" key="1">
    <source>
        <dbReference type="EMBL" id="GHE74489.1"/>
    </source>
</evidence>
<organism evidence="1 2">
    <name type="scientific">Roseivirga thermotolerans</name>
    <dbReference type="NCBI Taxonomy" id="1758176"/>
    <lineage>
        <taxon>Bacteria</taxon>
        <taxon>Pseudomonadati</taxon>
        <taxon>Bacteroidota</taxon>
        <taxon>Cytophagia</taxon>
        <taxon>Cytophagales</taxon>
        <taxon>Roseivirgaceae</taxon>
        <taxon>Roseivirga</taxon>
    </lineage>
</organism>
<comment type="caution">
    <text evidence="1">The sequence shown here is derived from an EMBL/GenBank/DDBJ whole genome shotgun (WGS) entry which is preliminary data.</text>
</comment>